<dbReference type="SMART" id="SM00054">
    <property type="entry name" value="EFh"/>
    <property type="match status" value="3"/>
</dbReference>
<reference evidence="5 6" key="1">
    <citation type="journal article" date="2010" name="Nature">
        <title>The Ectocarpus genome and the independent evolution of multicellularity in brown algae.</title>
        <authorList>
            <person name="Cock J.M."/>
            <person name="Sterck L."/>
            <person name="Rouze P."/>
            <person name="Scornet D."/>
            <person name="Allen A.E."/>
            <person name="Amoutzias G."/>
            <person name="Anthouard V."/>
            <person name="Artiguenave F."/>
            <person name="Aury J.M."/>
            <person name="Badger J.H."/>
            <person name="Beszteri B."/>
            <person name="Billiau K."/>
            <person name="Bonnet E."/>
            <person name="Bothwell J.H."/>
            <person name="Bowler C."/>
            <person name="Boyen C."/>
            <person name="Brownlee C."/>
            <person name="Carrano C.J."/>
            <person name="Charrier B."/>
            <person name="Cho G.Y."/>
            <person name="Coelho S.M."/>
            <person name="Collen J."/>
            <person name="Corre E."/>
            <person name="Da Silva C."/>
            <person name="Delage L."/>
            <person name="Delaroque N."/>
            <person name="Dittami S.M."/>
            <person name="Doulbeau S."/>
            <person name="Elias M."/>
            <person name="Farnham G."/>
            <person name="Gachon C.M."/>
            <person name="Gschloessl B."/>
            <person name="Heesch S."/>
            <person name="Jabbari K."/>
            <person name="Jubin C."/>
            <person name="Kawai H."/>
            <person name="Kimura K."/>
            <person name="Kloareg B."/>
            <person name="Kupper F.C."/>
            <person name="Lang D."/>
            <person name="Le Bail A."/>
            <person name="Leblanc C."/>
            <person name="Lerouge P."/>
            <person name="Lohr M."/>
            <person name="Lopez P.J."/>
            <person name="Martens C."/>
            <person name="Maumus F."/>
            <person name="Michel G."/>
            <person name="Miranda-Saavedra D."/>
            <person name="Morales J."/>
            <person name="Moreau H."/>
            <person name="Motomura T."/>
            <person name="Nagasato C."/>
            <person name="Napoli C.A."/>
            <person name="Nelson D.R."/>
            <person name="Nyvall-Collen P."/>
            <person name="Peters A.F."/>
            <person name="Pommier C."/>
            <person name="Potin P."/>
            <person name="Poulain J."/>
            <person name="Quesneville H."/>
            <person name="Read B."/>
            <person name="Rensing S.A."/>
            <person name="Ritter A."/>
            <person name="Rousvoal S."/>
            <person name="Samanta M."/>
            <person name="Samson G."/>
            <person name="Schroeder D.C."/>
            <person name="Segurens B."/>
            <person name="Strittmatter M."/>
            <person name="Tonon T."/>
            <person name="Tregear J.W."/>
            <person name="Valentin K."/>
            <person name="von Dassow P."/>
            <person name="Yamagishi T."/>
            <person name="Van de Peer Y."/>
            <person name="Wincker P."/>
        </authorList>
    </citation>
    <scope>NUCLEOTIDE SEQUENCE [LARGE SCALE GENOMIC DNA]</scope>
    <source>
        <strain evidence="6">Ec32 / CCAP1310/4</strain>
    </source>
</reference>
<evidence type="ECO:0000256" key="1">
    <source>
        <dbReference type="ARBA" id="ARBA00005253"/>
    </source>
</evidence>
<feature type="domain" description="EF-hand" evidence="4">
    <location>
        <begin position="119"/>
        <end position="151"/>
    </location>
</feature>
<keyword evidence="5" id="KW-0282">Flagellum</keyword>
<evidence type="ECO:0000256" key="3">
    <source>
        <dbReference type="ARBA" id="ARBA00022737"/>
    </source>
</evidence>
<dbReference type="FunFam" id="1.10.238.10:FF:000178">
    <property type="entry name" value="Calmodulin-2 A"/>
    <property type="match status" value="1"/>
</dbReference>
<accession>D7G6G8</accession>
<dbReference type="OrthoDB" id="26525at2759"/>
<dbReference type="GO" id="GO:0005509">
    <property type="term" value="F:calcium ion binding"/>
    <property type="evidence" value="ECO:0007669"/>
    <property type="project" value="InterPro"/>
</dbReference>
<dbReference type="EMBL" id="FN648981">
    <property type="protein sequence ID" value="CBJ27553.1"/>
    <property type="molecule type" value="Genomic_DNA"/>
</dbReference>
<keyword evidence="5" id="KW-0969">Cilium</keyword>
<name>D7G6G8_ECTSI</name>
<dbReference type="EMBL" id="FN649728">
    <property type="protein sequence ID" value="CBJ27553.1"/>
    <property type="molecule type" value="Genomic_DNA"/>
</dbReference>
<dbReference type="PROSITE" id="PS50222">
    <property type="entry name" value="EF_HAND_2"/>
    <property type="match status" value="2"/>
</dbReference>
<dbReference type="Pfam" id="PF13499">
    <property type="entry name" value="EF-hand_7"/>
    <property type="match status" value="1"/>
</dbReference>
<dbReference type="InParanoid" id="D7G6G8"/>
<comment type="similarity">
    <text evidence="1">Belongs to the centrin family.</text>
</comment>
<dbReference type="GO" id="GO:0016460">
    <property type="term" value="C:myosin II complex"/>
    <property type="evidence" value="ECO:0007669"/>
    <property type="project" value="TreeGrafter"/>
</dbReference>
<proteinExistence type="inferred from homology"/>
<dbReference type="PANTHER" id="PTHR23048">
    <property type="entry name" value="MYOSIN LIGHT CHAIN 1, 3"/>
    <property type="match status" value="1"/>
</dbReference>
<protein>
    <recommendedName>
        <fullName evidence="2">Calmodulin</fullName>
    </recommendedName>
</protein>
<dbReference type="InterPro" id="IPR011992">
    <property type="entry name" value="EF-hand-dom_pair"/>
</dbReference>
<organism evidence="5 6">
    <name type="scientific">Ectocarpus siliculosus</name>
    <name type="common">Brown alga</name>
    <name type="synonym">Conferva siliculosa</name>
    <dbReference type="NCBI Taxonomy" id="2880"/>
    <lineage>
        <taxon>Eukaryota</taxon>
        <taxon>Sar</taxon>
        <taxon>Stramenopiles</taxon>
        <taxon>Ochrophyta</taxon>
        <taxon>PX clade</taxon>
        <taxon>Phaeophyceae</taxon>
        <taxon>Ectocarpales</taxon>
        <taxon>Ectocarpaceae</taxon>
        <taxon>Ectocarpus</taxon>
    </lineage>
</organism>
<dbReference type="STRING" id="2880.D7G6G8"/>
<evidence type="ECO:0000256" key="2">
    <source>
        <dbReference type="ARBA" id="ARBA00020786"/>
    </source>
</evidence>
<evidence type="ECO:0000313" key="6">
    <source>
        <dbReference type="Proteomes" id="UP000002630"/>
    </source>
</evidence>
<dbReference type="PANTHER" id="PTHR23048:SF0">
    <property type="entry name" value="CALMODULIN LIKE 3"/>
    <property type="match status" value="1"/>
</dbReference>
<dbReference type="Gene3D" id="1.10.238.10">
    <property type="entry name" value="EF-hand"/>
    <property type="match status" value="1"/>
</dbReference>
<evidence type="ECO:0000313" key="5">
    <source>
        <dbReference type="EMBL" id="CBJ27553.1"/>
    </source>
</evidence>
<dbReference type="InterPro" id="IPR050230">
    <property type="entry name" value="CALM/Myosin/TropC-like"/>
</dbReference>
<dbReference type="SUPFAM" id="SSF47473">
    <property type="entry name" value="EF-hand"/>
    <property type="match status" value="1"/>
</dbReference>
<gene>
    <name evidence="5" type="ORF">Esi_0075_0009</name>
</gene>
<keyword evidence="5" id="KW-0966">Cell projection</keyword>
<feature type="domain" description="EF-hand" evidence="4">
    <location>
        <begin position="6"/>
        <end position="41"/>
    </location>
</feature>
<dbReference type="OMA" id="VWELRIV"/>
<dbReference type="eggNOG" id="KOG0027">
    <property type="taxonomic scope" value="Eukaryota"/>
</dbReference>
<dbReference type="InterPro" id="IPR002048">
    <property type="entry name" value="EF_hand_dom"/>
</dbReference>
<keyword evidence="6" id="KW-1185">Reference proteome</keyword>
<dbReference type="AlphaFoldDB" id="D7G6G8"/>
<keyword evidence="3" id="KW-0677">Repeat</keyword>
<evidence type="ECO:0000259" key="4">
    <source>
        <dbReference type="PROSITE" id="PS50222"/>
    </source>
</evidence>
<sequence length="151" mass="16525">MSLSQEEIDACQEAFREVDVGRRGNINVWELRIVLQELGQNPTDKEFFEVVSTVDREMKGLIDFTSFLKIVASQKSVRSIWSGDSGDLVDAFVACGGNPDETGSADVDKIVKIVKTDFGLDVDIEAIIDTLDVDGAGQLGFAQFKEMLTAS</sequence>
<dbReference type="Proteomes" id="UP000002630">
    <property type="component" value="Linkage Group LG03"/>
</dbReference>